<keyword evidence="7" id="KW-0732">Signal</keyword>
<dbReference type="Proteomes" id="UP000078284">
    <property type="component" value="Chromosome 1"/>
</dbReference>
<comment type="similarity">
    <text evidence="6">Belongs to the AAA ATPase family.</text>
</comment>
<dbReference type="SUPFAM" id="SSF52540">
    <property type="entry name" value="P-loop containing nucleoside triphosphate hydrolases"/>
    <property type="match status" value="1"/>
</dbReference>
<name>A0A178WAK7_ARATH</name>
<dbReference type="PANTHER" id="PTHR45644:SF39">
    <property type="entry name" value="AAA-TYPE ATPASE FAMILY PROTEIN-RELATED"/>
    <property type="match status" value="1"/>
</dbReference>
<dbReference type="GO" id="GO:0016887">
    <property type="term" value="F:ATP hydrolysis activity"/>
    <property type="evidence" value="ECO:0007669"/>
    <property type="project" value="InterPro"/>
</dbReference>
<dbReference type="GO" id="GO:0005524">
    <property type="term" value="F:ATP binding"/>
    <property type="evidence" value="ECO:0007669"/>
    <property type="project" value="UniProtKB-KW"/>
</dbReference>
<evidence type="ECO:0000256" key="6">
    <source>
        <dbReference type="RuleBase" id="RU003651"/>
    </source>
</evidence>
<dbReference type="Gene3D" id="1.10.8.60">
    <property type="match status" value="1"/>
</dbReference>
<feature type="chain" id="PRO_5008095825" description="AAA+ ATPase domain-containing protein" evidence="7">
    <location>
        <begin position="25"/>
        <end position="277"/>
    </location>
</feature>
<dbReference type="AlphaFoldDB" id="A0A178WAK7"/>
<dbReference type="InterPro" id="IPR003960">
    <property type="entry name" value="ATPase_AAA_CS"/>
</dbReference>
<dbReference type="InterPro" id="IPR027417">
    <property type="entry name" value="P-loop_NTPase"/>
</dbReference>
<sequence>MLTLWIGGFLISLLLYFSTQPCNGILLFGPSGTGKTMLAKAVATEAGANLINMSMSRWFSEGEKYVKAVFSLASKISPSIIFLDEVESMLHRYRLKTKNEFIINWDGLRTNEKERVLVLAATNRPFDLDEAVIRRLPHRLMVGLPDARSRSKILKVILSKEDLSPDFDIDEVASMTNGYSGNDLKNICVTAARRRIIEIVEKEKSERDAAVAEGRVPPAGSGGSDLRVLKMEDFRNALELVSMSISSKSVNMTALRQWNEDYGEGGSRRNESFSQYV</sequence>
<dbReference type="EMBL" id="LUHQ01000001">
    <property type="protein sequence ID" value="OAP15470.1"/>
    <property type="molecule type" value="Genomic_DNA"/>
</dbReference>
<dbReference type="Pfam" id="PF17862">
    <property type="entry name" value="AAA_lid_3"/>
    <property type="match status" value="1"/>
</dbReference>
<keyword evidence="2 6" id="KW-0547">Nucleotide-binding</keyword>
<dbReference type="InterPro" id="IPR051701">
    <property type="entry name" value="Mito_OM_Translocase_MSP1"/>
</dbReference>
<dbReference type="SMART" id="SM00382">
    <property type="entry name" value="AAA"/>
    <property type="match status" value="1"/>
</dbReference>
<dbReference type="Gene3D" id="3.40.50.300">
    <property type="entry name" value="P-loop containing nucleotide triphosphate hydrolases"/>
    <property type="match status" value="1"/>
</dbReference>
<evidence type="ECO:0000313" key="10">
    <source>
        <dbReference type="Proteomes" id="UP000078284"/>
    </source>
</evidence>
<protein>
    <recommendedName>
        <fullName evidence="8">AAA+ ATPase domain-containing protein</fullName>
    </recommendedName>
</protein>
<gene>
    <name evidence="9" type="ordered locus">AXX17_At1g55380</name>
</gene>
<keyword evidence="3" id="KW-1000">Mitochondrion outer membrane</keyword>
<accession>A0A178WAK7</accession>
<evidence type="ECO:0000256" key="1">
    <source>
        <dbReference type="ARBA" id="ARBA00004572"/>
    </source>
</evidence>
<keyword evidence="3" id="KW-0472">Membrane</keyword>
<evidence type="ECO:0000256" key="5">
    <source>
        <dbReference type="ARBA" id="ARBA00023128"/>
    </source>
</evidence>
<evidence type="ECO:0000256" key="3">
    <source>
        <dbReference type="ARBA" id="ARBA00022787"/>
    </source>
</evidence>
<keyword evidence="4 6" id="KW-0067">ATP-binding</keyword>
<dbReference type="InterPro" id="IPR041569">
    <property type="entry name" value="AAA_lid_3"/>
</dbReference>
<evidence type="ECO:0000259" key="8">
    <source>
        <dbReference type="SMART" id="SM00382"/>
    </source>
</evidence>
<feature type="domain" description="AAA+ ATPase" evidence="8">
    <location>
        <begin position="21"/>
        <end position="146"/>
    </location>
</feature>
<feature type="signal peptide" evidence="7">
    <location>
        <begin position="1"/>
        <end position="24"/>
    </location>
</feature>
<comment type="subcellular location">
    <subcellularLocation>
        <location evidence="1">Mitochondrion outer membrane</location>
        <topology evidence="1">Single-pass membrane protein</topology>
    </subcellularLocation>
</comment>
<keyword evidence="5" id="KW-0496">Mitochondrion</keyword>
<comment type="caution">
    <text evidence="9">The sequence shown here is derived from an EMBL/GenBank/DDBJ whole genome shotgun (WGS) entry which is preliminary data.</text>
</comment>
<dbReference type="PANTHER" id="PTHR45644">
    <property type="entry name" value="AAA ATPASE, PUTATIVE (AFU_ORTHOLOGUE AFUA_2G12920)-RELATED-RELATED"/>
    <property type="match status" value="1"/>
</dbReference>
<dbReference type="Pfam" id="PF00004">
    <property type="entry name" value="AAA"/>
    <property type="match status" value="1"/>
</dbReference>
<dbReference type="PROSITE" id="PS00674">
    <property type="entry name" value="AAA"/>
    <property type="match status" value="1"/>
</dbReference>
<dbReference type="GO" id="GO:0005741">
    <property type="term" value="C:mitochondrial outer membrane"/>
    <property type="evidence" value="ECO:0007669"/>
    <property type="project" value="UniProtKB-SubCell"/>
</dbReference>
<reference evidence="10" key="1">
    <citation type="journal article" date="2016" name="Proc. Natl. Acad. Sci. U.S.A.">
        <title>Chromosome-level assembly of Arabidopsis thaliana Ler reveals the extent of translocation and inversion polymorphisms.</title>
        <authorList>
            <person name="Zapata L."/>
            <person name="Ding J."/>
            <person name="Willing E.M."/>
            <person name="Hartwig B."/>
            <person name="Bezdan D."/>
            <person name="Jiao W.B."/>
            <person name="Patel V."/>
            <person name="Velikkakam James G."/>
            <person name="Koornneef M."/>
            <person name="Ossowski S."/>
            <person name="Schneeberger K."/>
        </authorList>
    </citation>
    <scope>NUCLEOTIDE SEQUENCE [LARGE SCALE GENOMIC DNA]</scope>
    <source>
        <strain evidence="10">cv. Landsberg erecta</strain>
    </source>
</reference>
<organism evidence="9 10">
    <name type="scientific">Arabidopsis thaliana</name>
    <name type="common">Mouse-ear cress</name>
    <dbReference type="NCBI Taxonomy" id="3702"/>
    <lineage>
        <taxon>Eukaryota</taxon>
        <taxon>Viridiplantae</taxon>
        <taxon>Streptophyta</taxon>
        <taxon>Embryophyta</taxon>
        <taxon>Tracheophyta</taxon>
        <taxon>Spermatophyta</taxon>
        <taxon>Magnoliopsida</taxon>
        <taxon>eudicotyledons</taxon>
        <taxon>Gunneridae</taxon>
        <taxon>Pentapetalae</taxon>
        <taxon>rosids</taxon>
        <taxon>malvids</taxon>
        <taxon>Brassicales</taxon>
        <taxon>Brassicaceae</taxon>
        <taxon>Camelineae</taxon>
        <taxon>Arabidopsis</taxon>
    </lineage>
</organism>
<dbReference type="InterPro" id="IPR003959">
    <property type="entry name" value="ATPase_AAA_core"/>
</dbReference>
<dbReference type="InterPro" id="IPR003593">
    <property type="entry name" value="AAA+_ATPase"/>
</dbReference>
<evidence type="ECO:0000256" key="2">
    <source>
        <dbReference type="ARBA" id="ARBA00022741"/>
    </source>
</evidence>
<proteinExistence type="inferred from homology"/>
<evidence type="ECO:0000256" key="7">
    <source>
        <dbReference type="SAM" id="SignalP"/>
    </source>
</evidence>
<evidence type="ECO:0000256" key="4">
    <source>
        <dbReference type="ARBA" id="ARBA00022840"/>
    </source>
</evidence>
<evidence type="ECO:0000313" key="9">
    <source>
        <dbReference type="EMBL" id="OAP15470.1"/>
    </source>
</evidence>